<dbReference type="GO" id="GO:0003700">
    <property type="term" value="F:DNA-binding transcription factor activity"/>
    <property type="evidence" value="ECO:0007669"/>
    <property type="project" value="InterPro"/>
</dbReference>
<proteinExistence type="predicted"/>
<keyword evidence="6" id="KW-1185">Reference proteome</keyword>
<dbReference type="InterPro" id="IPR001647">
    <property type="entry name" value="HTH_TetR"/>
</dbReference>
<comment type="caution">
    <text evidence="5">The sequence shown here is derived from an EMBL/GenBank/DDBJ whole genome shotgun (WGS) entry which is preliminary data.</text>
</comment>
<dbReference type="PRINTS" id="PR00598">
    <property type="entry name" value="HTHMARR"/>
</dbReference>
<accession>A0A2N3VK62</accession>
<name>A0A2N3VK62_9NOCA</name>
<dbReference type="InterPro" id="IPR036390">
    <property type="entry name" value="WH_DNA-bd_sf"/>
</dbReference>
<gene>
    <name evidence="5" type="ORF">ATK86_6481</name>
</gene>
<dbReference type="Gene3D" id="1.10.357.10">
    <property type="entry name" value="Tetracycline Repressor, domain 2"/>
    <property type="match status" value="1"/>
</dbReference>
<evidence type="ECO:0000256" key="2">
    <source>
        <dbReference type="PROSITE-ProRule" id="PRU00335"/>
    </source>
</evidence>
<dbReference type="GO" id="GO:0006950">
    <property type="term" value="P:response to stress"/>
    <property type="evidence" value="ECO:0007669"/>
    <property type="project" value="TreeGrafter"/>
</dbReference>
<evidence type="ECO:0000259" key="4">
    <source>
        <dbReference type="PROSITE" id="PS50995"/>
    </source>
</evidence>
<dbReference type="InterPro" id="IPR000835">
    <property type="entry name" value="HTH_MarR-typ"/>
</dbReference>
<sequence>MISGPVRAKRYGGDNAEERTERRRLALIDAALAVSAEESRKRLTVDRVCQRAKLSKRYFYESFADVDALTEAVFEHVAAGVIDALSTGDADHTDVAAFVHTTTGAFVHYLTDDPRRARALFGELLMTEASNTVRAWAMQRIAAQVIARAREVHHIEPTDPLITTTAAMLIGGAGQAIIGWLDGNISGGRDLLIDNLARLILITGNGAAATARTDAPQLQLPRRSKTRTDGGMFEADPIDVARDRYLRKGLGKPDLFLAMSSVLRLHRRMTADLDQALRPLKLTTTSYMLLITVRFSDDEAMSLVELSRALIVHPATVTLLVDQLEKLGLIERRPSPRDRRATLATLTDKGRTELSRATDALERLSFGLPGTDPAGAYEIVEALRTVRVAAGDTPDK</sequence>
<dbReference type="GO" id="GO:0003677">
    <property type="term" value="F:DNA binding"/>
    <property type="evidence" value="ECO:0007669"/>
    <property type="project" value="UniProtKB-UniRule"/>
</dbReference>
<dbReference type="InterPro" id="IPR009057">
    <property type="entry name" value="Homeodomain-like_sf"/>
</dbReference>
<evidence type="ECO:0000256" key="1">
    <source>
        <dbReference type="ARBA" id="ARBA00023125"/>
    </source>
</evidence>
<evidence type="ECO:0000313" key="5">
    <source>
        <dbReference type="EMBL" id="PKV81998.1"/>
    </source>
</evidence>
<dbReference type="SUPFAM" id="SSF46689">
    <property type="entry name" value="Homeodomain-like"/>
    <property type="match status" value="1"/>
</dbReference>
<dbReference type="SMART" id="SM00347">
    <property type="entry name" value="HTH_MARR"/>
    <property type="match status" value="1"/>
</dbReference>
<dbReference type="EMBL" id="PJMW01000002">
    <property type="protein sequence ID" value="PKV81998.1"/>
    <property type="molecule type" value="Genomic_DNA"/>
</dbReference>
<dbReference type="AlphaFoldDB" id="A0A2N3VK62"/>
<keyword evidence="1 2" id="KW-0238">DNA-binding</keyword>
<dbReference type="PROSITE" id="PS50995">
    <property type="entry name" value="HTH_MARR_2"/>
    <property type="match status" value="1"/>
</dbReference>
<dbReference type="PANTHER" id="PTHR33164">
    <property type="entry name" value="TRANSCRIPTIONAL REGULATOR, MARR FAMILY"/>
    <property type="match status" value="1"/>
</dbReference>
<evidence type="ECO:0000259" key="3">
    <source>
        <dbReference type="PROSITE" id="PS50977"/>
    </source>
</evidence>
<dbReference type="InterPro" id="IPR036388">
    <property type="entry name" value="WH-like_DNA-bd_sf"/>
</dbReference>
<feature type="domain" description="HTH tetR-type" evidence="3">
    <location>
        <begin position="21"/>
        <end position="81"/>
    </location>
</feature>
<dbReference type="SUPFAM" id="SSF46785">
    <property type="entry name" value="Winged helix' DNA-binding domain"/>
    <property type="match status" value="1"/>
</dbReference>
<organism evidence="5 6">
    <name type="scientific">Nocardia fluminea</name>
    <dbReference type="NCBI Taxonomy" id="134984"/>
    <lineage>
        <taxon>Bacteria</taxon>
        <taxon>Bacillati</taxon>
        <taxon>Actinomycetota</taxon>
        <taxon>Actinomycetes</taxon>
        <taxon>Mycobacteriales</taxon>
        <taxon>Nocardiaceae</taxon>
        <taxon>Nocardia</taxon>
    </lineage>
</organism>
<evidence type="ECO:0000313" key="6">
    <source>
        <dbReference type="Proteomes" id="UP000233766"/>
    </source>
</evidence>
<protein>
    <submittedName>
        <fullName evidence="5">TetR family transcriptional regulator</fullName>
    </submittedName>
</protein>
<dbReference type="Gene3D" id="1.10.10.10">
    <property type="entry name" value="Winged helix-like DNA-binding domain superfamily/Winged helix DNA-binding domain"/>
    <property type="match status" value="1"/>
</dbReference>
<dbReference type="InterPro" id="IPR039422">
    <property type="entry name" value="MarR/SlyA-like"/>
</dbReference>
<feature type="domain" description="HTH marR-type" evidence="4">
    <location>
        <begin position="252"/>
        <end position="385"/>
    </location>
</feature>
<reference evidence="5 6" key="1">
    <citation type="submission" date="2017-12" db="EMBL/GenBank/DDBJ databases">
        <title>Sequencing the genomes of 1000 Actinobacteria strains.</title>
        <authorList>
            <person name="Klenk H.-P."/>
        </authorList>
    </citation>
    <scope>NUCLEOTIDE SEQUENCE [LARGE SCALE GENOMIC DNA]</scope>
    <source>
        <strain evidence="5 6">DSM 44489</strain>
    </source>
</reference>
<dbReference type="Proteomes" id="UP000233766">
    <property type="component" value="Unassembled WGS sequence"/>
</dbReference>
<dbReference type="Pfam" id="PF01047">
    <property type="entry name" value="MarR"/>
    <property type="match status" value="1"/>
</dbReference>
<dbReference type="PROSITE" id="PS50977">
    <property type="entry name" value="HTH_TETR_2"/>
    <property type="match status" value="1"/>
</dbReference>
<feature type="DNA-binding region" description="H-T-H motif" evidence="2">
    <location>
        <begin position="44"/>
        <end position="63"/>
    </location>
</feature>
<dbReference type="PANTHER" id="PTHR33164:SF101">
    <property type="entry name" value="TRANSCRIPTIONAL REPRESSOR MPRA"/>
    <property type="match status" value="1"/>
</dbReference>